<protein>
    <submittedName>
        <fullName evidence="1">Uncharacterized protein</fullName>
    </submittedName>
</protein>
<dbReference type="AlphaFoldDB" id="A0A1N7SUA6"/>
<organism evidence="1 2">
    <name type="scientific">Paraburkholderia piptadeniae</name>
    <dbReference type="NCBI Taxonomy" id="1701573"/>
    <lineage>
        <taxon>Bacteria</taxon>
        <taxon>Pseudomonadati</taxon>
        <taxon>Pseudomonadota</taxon>
        <taxon>Betaproteobacteria</taxon>
        <taxon>Burkholderiales</taxon>
        <taxon>Burkholderiaceae</taxon>
        <taxon>Paraburkholderia</taxon>
    </lineage>
</organism>
<sequence>MKPAVRMFDQSSLSISGPHVMSASLRKIILQRQLADLPAHPGGLLAGVLKMHGHLGRDVVPYDDMAWTRRFDGTAAHARDDHQAAPPQSAVGCRQPHLVLAATSPLTFR</sequence>
<dbReference type="Proteomes" id="UP000195569">
    <property type="component" value="Unassembled WGS sequence"/>
</dbReference>
<keyword evidence="2" id="KW-1185">Reference proteome</keyword>
<name>A0A1N7SUA6_9BURK</name>
<comment type="caution">
    <text evidence="1">The sequence shown here is derived from an EMBL/GenBank/DDBJ whole genome shotgun (WGS) entry which is preliminary data.</text>
</comment>
<proteinExistence type="predicted"/>
<dbReference type="EMBL" id="CYGY02000096">
    <property type="protein sequence ID" value="SIT50898.1"/>
    <property type="molecule type" value="Genomic_DNA"/>
</dbReference>
<evidence type="ECO:0000313" key="2">
    <source>
        <dbReference type="Proteomes" id="UP000195569"/>
    </source>
</evidence>
<reference evidence="1" key="1">
    <citation type="submission" date="2016-12" db="EMBL/GenBank/DDBJ databases">
        <authorList>
            <person name="Moulin L."/>
        </authorList>
    </citation>
    <scope>NUCLEOTIDE SEQUENCE [LARGE SCALE GENOMIC DNA]</scope>
    <source>
        <strain evidence="1">STM 7183</strain>
    </source>
</reference>
<accession>A0A1N7SUA6</accession>
<evidence type="ECO:0000313" key="1">
    <source>
        <dbReference type="EMBL" id="SIT50898.1"/>
    </source>
</evidence>
<gene>
    <name evidence="1" type="ORF">BN2476_960049</name>
</gene>